<dbReference type="Pfam" id="PF13639">
    <property type="entry name" value="zf-RING_2"/>
    <property type="match status" value="1"/>
</dbReference>
<dbReference type="SMART" id="SM00184">
    <property type="entry name" value="RING"/>
    <property type="match status" value="1"/>
</dbReference>
<dbReference type="GO" id="GO:0048437">
    <property type="term" value="P:floral organ development"/>
    <property type="evidence" value="ECO:0007669"/>
    <property type="project" value="TreeGrafter"/>
</dbReference>
<reference evidence="4" key="1">
    <citation type="journal article" date="2019" name="Curr. Biol.">
        <title>Genome Sequence of Striga asiatica Provides Insight into the Evolution of Plant Parasitism.</title>
        <authorList>
            <person name="Yoshida S."/>
            <person name="Kim S."/>
            <person name="Wafula E.K."/>
            <person name="Tanskanen J."/>
            <person name="Kim Y.M."/>
            <person name="Honaas L."/>
            <person name="Yang Z."/>
            <person name="Spallek T."/>
            <person name="Conn C.E."/>
            <person name="Ichihashi Y."/>
            <person name="Cheong K."/>
            <person name="Cui S."/>
            <person name="Der J.P."/>
            <person name="Gundlach H."/>
            <person name="Jiao Y."/>
            <person name="Hori C."/>
            <person name="Ishida J.K."/>
            <person name="Kasahara H."/>
            <person name="Kiba T."/>
            <person name="Kim M.S."/>
            <person name="Koo N."/>
            <person name="Laohavisit A."/>
            <person name="Lee Y.H."/>
            <person name="Lumba S."/>
            <person name="McCourt P."/>
            <person name="Mortimer J.C."/>
            <person name="Mutuku J.M."/>
            <person name="Nomura T."/>
            <person name="Sasaki-Sekimoto Y."/>
            <person name="Seto Y."/>
            <person name="Wang Y."/>
            <person name="Wakatake T."/>
            <person name="Sakakibara H."/>
            <person name="Demura T."/>
            <person name="Yamaguchi S."/>
            <person name="Yoneyama K."/>
            <person name="Manabe R.I."/>
            <person name="Nelson D.C."/>
            <person name="Schulman A.H."/>
            <person name="Timko M.P."/>
            <person name="dePamphilis C.W."/>
            <person name="Choi D."/>
            <person name="Shirasu K."/>
        </authorList>
    </citation>
    <scope>NUCLEOTIDE SEQUENCE [LARGE SCALE GENOMIC DNA]</scope>
    <source>
        <strain evidence="4">cv. UVA1</strain>
    </source>
</reference>
<evidence type="ECO:0000313" key="3">
    <source>
        <dbReference type="EMBL" id="GER38349.1"/>
    </source>
</evidence>
<dbReference type="InterPro" id="IPR033276">
    <property type="entry name" value="BB"/>
</dbReference>
<keyword evidence="4" id="KW-1185">Reference proteome</keyword>
<feature type="domain" description="RING-type" evidence="2">
    <location>
        <begin position="251"/>
        <end position="291"/>
    </location>
</feature>
<dbReference type="EMBL" id="BKCP01005483">
    <property type="protein sequence ID" value="GER38349.1"/>
    <property type="molecule type" value="Genomic_DNA"/>
</dbReference>
<dbReference type="Proteomes" id="UP000325081">
    <property type="component" value="Unassembled WGS sequence"/>
</dbReference>
<dbReference type="FunFam" id="3.30.40.10:FF:000226">
    <property type="entry name" value="E3 ubiquitin ligase BIG BROTHER"/>
    <property type="match status" value="1"/>
</dbReference>
<organism evidence="3 4">
    <name type="scientific">Striga asiatica</name>
    <name type="common">Asiatic witchweed</name>
    <name type="synonym">Buchnera asiatica</name>
    <dbReference type="NCBI Taxonomy" id="4170"/>
    <lineage>
        <taxon>Eukaryota</taxon>
        <taxon>Viridiplantae</taxon>
        <taxon>Streptophyta</taxon>
        <taxon>Embryophyta</taxon>
        <taxon>Tracheophyta</taxon>
        <taxon>Spermatophyta</taxon>
        <taxon>Magnoliopsida</taxon>
        <taxon>eudicotyledons</taxon>
        <taxon>Gunneridae</taxon>
        <taxon>Pentapetalae</taxon>
        <taxon>asterids</taxon>
        <taxon>lamiids</taxon>
        <taxon>Lamiales</taxon>
        <taxon>Orobanchaceae</taxon>
        <taxon>Buchnereae</taxon>
        <taxon>Striga</taxon>
    </lineage>
</organism>
<dbReference type="OrthoDB" id="9984778at2759"/>
<evidence type="ECO:0000313" key="4">
    <source>
        <dbReference type="Proteomes" id="UP000325081"/>
    </source>
</evidence>
<dbReference type="SUPFAM" id="SSF57850">
    <property type="entry name" value="RING/U-box"/>
    <property type="match status" value="1"/>
</dbReference>
<dbReference type="InterPro" id="IPR013083">
    <property type="entry name" value="Znf_RING/FYVE/PHD"/>
</dbReference>
<keyword evidence="1" id="KW-0862">Zinc</keyword>
<dbReference type="AlphaFoldDB" id="A0A5A7PZN2"/>
<dbReference type="PROSITE" id="PS50089">
    <property type="entry name" value="ZF_RING_2"/>
    <property type="match status" value="1"/>
</dbReference>
<name>A0A5A7PZN2_STRAF</name>
<dbReference type="GO" id="GO:0016567">
    <property type="term" value="P:protein ubiquitination"/>
    <property type="evidence" value="ECO:0007669"/>
    <property type="project" value="InterPro"/>
</dbReference>
<protein>
    <submittedName>
        <fullName evidence="3">RING/U-box superfamily protein</fullName>
    </submittedName>
</protein>
<evidence type="ECO:0000256" key="1">
    <source>
        <dbReference type="PROSITE-ProRule" id="PRU00175"/>
    </source>
</evidence>
<dbReference type="InterPro" id="IPR001841">
    <property type="entry name" value="Znf_RING"/>
</dbReference>
<dbReference type="GO" id="GO:0004842">
    <property type="term" value="F:ubiquitin-protein transferase activity"/>
    <property type="evidence" value="ECO:0007669"/>
    <property type="project" value="InterPro"/>
</dbReference>
<dbReference type="GO" id="GO:0046621">
    <property type="term" value="P:negative regulation of organ growth"/>
    <property type="evidence" value="ECO:0007669"/>
    <property type="project" value="InterPro"/>
</dbReference>
<comment type="caution">
    <text evidence="3">The sequence shown here is derived from an EMBL/GenBank/DDBJ whole genome shotgun (WGS) entry which is preliminary data.</text>
</comment>
<sequence>MLSCLRERKRDEEGEALCLISTRLAFETHSDQCRRVLDFGNLVFSWLKILQSTDIFSKMSWNPQMEVQYQNHSMPYNSIGSFVDFFGGLTYDHMNYIFAEANYVEGNAYSAYPATNTSLYKFAVSEPESFSYYEYGNGYMVDNEYSGHLENLSLVGDDRGTVSHVHQERNSITSTHARPVECPRNHQDARGSEVAWQDNIDPDNMTYEELLELGEAVGTQSRGLSQDQIALLPTSKFKCGFFSRKKIKERCVICQMEYKRGDKRMTLPCKHLYHTSCGRKWLSINKACPICYKEVVVDVPKH</sequence>
<keyword evidence="1" id="KW-0863">Zinc-finger</keyword>
<dbReference type="GO" id="GO:0008270">
    <property type="term" value="F:zinc ion binding"/>
    <property type="evidence" value="ECO:0007669"/>
    <property type="project" value="UniProtKB-KW"/>
</dbReference>
<accession>A0A5A7PZN2</accession>
<dbReference type="PANTHER" id="PTHR46400:SF5">
    <property type="entry name" value="RING-TYPE DOMAIN-CONTAINING PROTEIN"/>
    <property type="match status" value="1"/>
</dbReference>
<gene>
    <name evidence="3" type="ORF">STAS_14863</name>
</gene>
<dbReference type="Gene3D" id="3.30.40.10">
    <property type="entry name" value="Zinc/RING finger domain, C3HC4 (zinc finger)"/>
    <property type="match status" value="1"/>
</dbReference>
<dbReference type="GO" id="GO:0031624">
    <property type="term" value="F:ubiquitin conjugating enzyme binding"/>
    <property type="evidence" value="ECO:0007669"/>
    <property type="project" value="TreeGrafter"/>
</dbReference>
<proteinExistence type="predicted"/>
<keyword evidence="1" id="KW-0479">Metal-binding</keyword>
<evidence type="ECO:0000259" key="2">
    <source>
        <dbReference type="PROSITE" id="PS50089"/>
    </source>
</evidence>
<dbReference type="PANTHER" id="PTHR46400">
    <property type="entry name" value="RING/U-BOX SUPERFAMILY PROTEIN"/>
    <property type="match status" value="1"/>
</dbReference>